<evidence type="ECO:0000313" key="2">
    <source>
        <dbReference type="Proteomes" id="UP000002358"/>
    </source>
</evidence>
<dbReference type="Gene3D" id="2.40.10.10">
    <property type="entry name" value="Trypsin-like serine proteases"/>
    <property type="match status" value="1"/>
</dbReference>
<dbReference type="InterPro" id="IPR043504">
    <property type="entry name" value="Peptidase_S1_PA_chymotrypsin"/>
</dbReference>
<name>A0A7M7T6C9_NASVI</name>
<keyword evidence="2" id="KW-1185">Reference proteome</keyword>
<dbReference type="Proteomes" id="UP000002358">
    <property type="component" value="Unassembled WGS sequence"/>
</dbReference>
<proteinExistence type="predicted"/>
<dbReference type="RefSeq" id="XP_031777426.1">
    <property type="nucleotide sequence ID" value="XM_031921566.1"/>
</dbReference>
<accession>A0A7M7T6C9</accession>
<dbReference type="KEGG" id="nvi:107981604"/>
<dbReference type="EnsemblMetazoa" id="XM_031921566">
    <property type="protein sequence ID" value="XP_031777426"/>
    <property type="gene ID" value="LOC107981604"/>
</dbReference>
<dbReference type="SUPFAM" id="SSF50494">
    <property type="entry name" value="Trypsin-like serine proteases"/>
    <property type="match status" value="1"/>
</dbReference>
<dbReference type="SMR" id="A0A7M7T6C9"/>
<sequence length="76" mass="8638">MSKEDGGSPLICPLKTDPKKYVQVAIVSWGIKCGSDLYSEFITTVSCMYVLELMNNLYYCTIWTTLFTNISNRNDL</sequence>
<organism evidence="1 2">
    <name type="scientific">Nasonia vitripennis</name>
    <name type="common">Parasitic wasp</name>
    <dbReference type="NCBI Taxonomy" id="7425"/>
    <lineage>
        <taxon>Eukaryota</taxon>
        <taxon>Metazoa</taxon>
        <taxon>Ecdysozoa</taxon>
        <taxon>Arthropoda</taxon>
        <taxon>Hexapoda</taxon>
        <taxon>Insecta</taxon>
        <taxon>Pterygota</taxon>
        <taxon>Neoptera</taxon>
        <taxon>Endopterygota</taxon>
        <taxon>Hymenoptera</taxon>
        <taxon>Apocrita</taxon>
        <taxon>Proctotrupomorpha</taxon>
        <taxon>Chalcidoidea</taxon>
        <taxon>Pteromalidae</taxon>
        <taxon>Pteromalinae</taxon>
        <taxon>Nasonia</taxon>
    </lineage>
</organism>
<reference evidence="1" key="1">
    <citation type="submission" date="2021-01" db="UniProtKB">
        <authorList>
            <consortium name="EnsemblMetazoa"/>
        </authorList>
    </citation>
    <scope>IDENTIFICATION</scope>
</reference>
<evidence type="ECO:0000313" key="1">
    <source>
        <dbReference type="EnsemblMetazoa" id="XP_031777426"/>
    </source>
</evidence>
<dbReference type="InterPro" id="IPR009003">
    <property type="entry name" value="Peptidase_S1_PA"/>
</dbReference>
<evidence type="ECO:0008006" key="3">
    <source>
        <dbReference type="Google" id="ProtNLM"/>
    </source>
</evidence>
<dbReference type="InParanoid" id="A0A7M7T6C9"/>
<protein>
    <recommendedName>
        <fullName evidence="3">Peptidase S1 domain-containing protein</fullName>
    </recommendedName>
</protein>
<dbReference type="GeneID" id="107981604"/>
<dbReference type="AlphaFoldDB" id="A0A7M7T6C9"/>
<dbReference type="OrthoDB" id="6261922at2759"/>